<proteinExistence type="inferred from homology"/>
<evidence type="ECO:0000256" key="5">
    <source>
        <dbReference type="ARBA" id="ARBA00022692"/>
    </source>
</evidence>
<evidence type="ECO:0000256" key="2">
    <source>
        <dbReference type="ARBA" id="ARBA00022448"/>
    </source>
</evidence>
<name>A0ABS1RTG7_RHOSU</name>
<evidence type="ECO:0000256" key="3">
    <source>
        <dbReference type="ARBA" id="ARBA00022475"/>
    </source>
</evidence>
<reference evidence="11 12" key="1">
    <citation type="submission" date="2021-01" db="EMBL/GenBank/DDBJ databases">
        <title>Draft genomes of Rhodovulum sulfidophilum.</title>
        <authorList>
            <person name="Guzman M.S."/>
        </authorList>
    </citation>
    <scope>NUCLEOTIDE SEQUENCE [LARGE SCALE GENOMIC DNA]</scope>
    <source>
        <strain evidence="11 12">AB35</strain>
    </source>
</reference>
<evidence type="ECO:0000313" key="12">
    <source>
        <dbReference type="Proteomes" id="UP000604473"/>
    </source>
</evidence>
<evidence type="ECO:0000313" key="11">
    <source>
        <dbReference type="EMBL" id="MBL3609377.1"/>
    </source>
</evidence>
<feature type="transmembrane region" description="Helical" evidence="9">
    <location>
        <begin position="135"/>
        <end position="160"/>
    </location>
</feature>
<dbReference type="PANTHER" id="PTHR35011:SF2">
    <property type="entry name" value="2,3-DIKETO-L-GULONATE TRAP TRANSPORTER SMALL PERMEASE PROTEIN YIAM"/>
    <property type="match status" value="1"/>
</dbReference>
<dbReference type="EMBL" id="JAESJJ010000013">
    <property type="protein sequence ID" value="MBL3609377.1"/>
    <property type="molecule type" value="Genomic_DNA"/>
</dbReference>
<sequence>MIRERAHSRQVGGIVDLLVRICFLISCTSLVIILMITIFEITMRYFFDSPTKWVSDSVRYLLAFMIMFGLPDVTRRNEHVSISLFLDKLRLDHPLRRLLFVISACVCLFVTYLAVDIALTQFSRNLYTQGTWRIPRVWITGSVATGFSVAALAFATLAIWPKRKE</sequence>
<evidence type="ECO:0000256" key="8">
    <source>
        <dbReference type="ARBA" id="ARBA00038436"/>
    </source>
</evidence>
<comment type="subcellular location">
    <subcellularLocation>
        <location evidence="1 9">Cell inner membrane</location>
        <topology evidence="1 9">Multi-pass membrane protein</topology>
    </subcellularLocation>
</comment>
<feature type="transmembrane region" description="Helical" evidence="9">
    <location>
        <begin position="58"/>
        <end position="74"/>
    </location>
</feature>
<feature type="domain" description="Tripartite ATP-independent periplasmic transporters DctQ component" evidence="10">
    <location>
        <begin position="33"/>
        <end position="155"/>
    </location>
</feature>
<organism evidence="11 12">
    <name type="scientific">Rhodovulum sulfidophilum</name>
    <name type="common">Rhodobacter sulfidophilus</name>
    <dbReference type="NCBI Taxonomy" id="35806"/>
    <lineage>
        <taxon>Bacteria</taxon>
        <taxon>Pseudomonadati</taxon>
        <taxon>Pseudomonadota</taxon>
        <taxon>Alphaproteobacteria</taxon>
        <taxon>Rhodobacterales</taxon>
        <taxon>Paracoccaceae</taxon>
        <taxon>Rhodovulum</taxon>
    </lineage>
</organism>
<keyword evidence="3" id="KW-1003">Cell membrane</keyword>
<dbReference type="PANTHER" id="PTHR35011">
    <property type="entry name" value="2,3-DIKETO-L-GULONATE TRAP TRANSPORTER SMALL PERMEASE PROTEIN YIAM"/>
    <property type="match status" value="1"/>
</dbReference>
<evidence type="ECO:0000256" key="9">
    <source>
        <dbReference type="RuleBase" id="RU369079"/>
    </source>
</evidence>
<evidence type="ECO:0000256" key="7">
    <source>
        <dbReference type="ARBA" id="ARBA00023136"/>
    </source>
</evidence>
<evidence type="ECO:0000256" key="1">
    <source>
        <dbReference type="ARBA" id="ARBA00004429"/>
    </source>
</evidence>
<dbReference type="Pfam" id="PF04290">
    <property type="entry name" value="DctQ"/>
    <property type="match status" value="1"/>
</dbReference>
<keyword evidence="7 9" id="KW-0472">Membrane</keyword>
<protein>
    <recommendedName>
        <fullName evidence="9">TRAP transporter small permease protein</fullName>
    </recommendedName>
</protein>
<evidence type="ECO:0000256" key="6">
    <source>
        <dbReference type="ARBA" id="ARBA00022989"/>
    </source>
</evidence>
<dbReference type="RefSeq" id="WP_202249325.1">
    <property type="nucleotide sequence ID" value="NZ_JAESJJ010000013.1"/>
</dbReference>
<evidence type="ECO:0000259" key="10">
    <source>
        <dbReference type="Pfam" id="PF04290"/>
    </source>
</evidence>
<feature type="transmembrane region" description="Helical" evidence="9">
    <location>
        <begin position="95"/>
        <end position="115"/>
    </location>
</feature>
<keyword evidence="6 9" id="KW-1133">Transmembrane helix</keyword>
<gene>
    <name evidence="11" type="ORF">JMM60_11305</name>
</gene>
<dbReference type="Proteomes" id="UP000604473">
    <property type="component" value="Unassembled WGS sequence"/>
</dbReference>
<feature type="transmembrane region" description="Helical" evidence="9">
    <location>
        <begin position="21"/>
        <end position="46"/>
    </location>
</feature>
<comment type="subunit">
    <text evidence="9">The complex comprises the extracytoplasmic solute receptor protein and the two transmembrane proteins.</text>
</comment>
<keyword evidence="5 9" id="KW-0812">Transmembrane</keyword>
<keyword evidence="4 9" id="KW-0997">Cell inner membrane</keyword>
<comment type="similarity">
    <text evidence="8 9">Belongs to the TRAP transporter small permease family.</text>
</comment>
<comment type="function">
    <text evidence="9">Part of the tripartite ATP-independent periplasmic (TRAP) transport system.</text>
</comment>
<keyword evidence="12" id="KW-1185">Reference proteome</keyword>
<keyword evidence="2 9" id="KW-0813">Transport</keyword>
<evidence type="ECO:0000256" key="4">
    <source>
        <dbReference type="ARBA" id="ARBA00022519"/>
    </source>
</evidence>
<comment type="caution">
    <text evidence="11">The sequence shown here is derived from an EMBL/GenBank/DDBJ whole genome shotgun (WGS) entry which is preliminary data.</text>
</comment>
<accession>A0ABS1RTG7</accession>
<dbReference type="InterPro" id="IPR055348">
    <property type="entry name" value="DctQ"/>
</dbReference>
<dbReference type="InterPro" id="IPR007387">
    <property type="entry name" value="TRAP_DctQ"/>
</dbReference>